<comment type="domain">
    <text evidence="11">The RING-type zinc finger domain is responsible for E3 ligase activity.</text>
</comment>
<accession>A0AAE1NB73</accession>
<evidence type="ECO:0000256" key="11">
    <source>
        <dbReference type="RuleBase" id="RU369090"/>
    </source>
</evidence>
<evidence type="ECO:0000313" key="14">
    <source>
        <dbReference type="Proteomes" id="UP001293593"/>
    </source>
</evidence>
<evidence type="ECO:0000256" key="5">
    <source>
        <dbReference type="ARBA" id="ARBA00022723"/>
    </source>
</evidence>
<comment type="catalytic activity">
    <reaction evidence="1 11">
        <text>S-ubiquitinyl-[E2 ubiquitin-conjugating enzyme]-L-cysteine + [acceptor protein]-L-lysine = [E2 ubiquitin-conjugating enzyme]-L-cysteine + N(6)-ubiquitinyl-[acceptor protein]-L-lysine.</text>
        <dbReference type="EC" id="2.3.2.27"/>
    </reaction>
</comment>
<evidence type="ECO:0000313" key="13">
    <source>
        <dbReference type="EMBL" id="KAK4286167.1"/>
    </source>
</evidence>
<keyword evidence="7 11" id="KW-0833">Ubl conjugation pathway</keyword>
<keyword evidence="8 11" id="KW-0862">Zinc</keyword>
<evidence type="ECO:0000256" key="8">
    <source>
        <dbReference type="ARBA" id="ARBA00022833"/>
    </source>
</evidence>
<dbReference type="EC" id="2.3.2.27" evidence="11"/>
<evidence type="ECO:0000256" key="7">
    <source>
        <dbReference type="ARBA" id="ARBA00022786"/>
    </source>
</evidence>
<dbReference type="EMBL" id="JAWXYG010000001">
    <property type="protein sequence ID" value="KAK4286167.1"/>
    <property type="molecule type" value="Genomic_DNA"/>
</dbReference>
<keyword evidence="4 11" id="KW-0808">Transferase</keyword>
<dbReference type="InterPro" id="IPR001841">
    <property type="entry name" value="Znf_RING"/>
</dbReference>
<dbReference type="Gene3D" id="3.30.40.10">
    <property type="entry name" value="Zinc/RING finger domain, C3HC4 (zinc finger)"/>
    <property type="match status" value="1"/>
</dbReference>
<dbReference type="GO" id="GO:0061630">
    <property type="term" value="F:ubiquitin protein ligase activity"/>
    <property type="evidence" value="ECO:0007669"/>
    <property type="project" value="UniProtKB-UniRule"/>
</dbReference>
<comment type="subcellular location">
    <subcellularLocation>
        <location evidence="2">Endomembrane system</location>
    </subcellularLocation>
    <subcellularLocation>
        <location evidence="11">Endoplasmic reticulum membrane</location>
        <topology evidence="11">Single-pass type IV membrane protein</topology>
    </subcellularLocation>
</comment>
<evidence type="ECO:0000256" key="9">
    <source>
        <dbReference type="ARBA" id="ARBA00023136"/>
    </source>
</evidence>
<dbReference type="PANTHER" id="PTHR12313">
    <property type="entry name" value="E3 UBIQUITIN-PROTEIN LIGASE RNF5-RELATED"/>
    <property type="match status" value="1"/>
</dbReference>
<dbReference type="GO" id="GO:0006511">
    <property type="term" value="P:ubiquitin-dependent protein catabolic process"/>
    <property type="evidence" value="ECO:0007669"/>
    <property type="project" value="UniProtKB-UniRule"/>
</dbReference>
<dbReference type="GO" id="GO:0008270">
    <property type="term" value="F:zinc ion binding"/>
    <property type="evidence" value="ECO:0007669"/>
    <property type="project" value="UniProtKB-KW"/>
</dbReference>
<dbReference type="PROSITE" id="PS50089">
    <property type="entry name" value="ZF_RING_2"/>
    <property type="match status" value="1"/>
</dbReference>
<evidence type="ECO:0000256" key="1">
    <source>
        <dbReference type="ARBA" id="ARBA00000900"/>
    </source>
</evidence>
<gene>
    <name evidence="13" type="ORF">QN277_002761</name>
</gene>
<dbReference type="InterPro" id="IPR013083">
    <property type="entry name" value="Znf_RING/FYVE/PHD"/>
</dbReference>
<comment type="function">
    <text evidence="11">E3 ubiquitin-protein ligase.</text>
</comment>
<dbReference type="InterPro" id="IPR017907">
    <property type="entry name" value="Znf_RING_CS"/>
</dbReference>
<reference evidence="13" key="1">
    <citation type="submission" date="2023-10" db="EMBL/GenBank/DDBJ databases">
        <title>Chromosome-level genome of the transformable northern wattle, Acacia crassicarpa.</title>
        <authorList>
            <person name="Massaro I."/>
            <person name="Sinha N.R."/>
            <person name="Poethig S."/>
            <person name="Leichty A.R."/>
        </authorList>
    </citation>
    <scope>NUCLEOTIDE SEQUENCE</scope>
    <source>
        <strain evidence="13">Acra3RX</strain>
        <tissue evidence="13">Leaf</tissue>
    </source>
</reference>
<proteinExistence type="predicted"/>
<keyword evidence="5 11" id="KW-0479">Metal-binding</keyword>
<feature type="domain" description="RING-type" evidence="12">
    <location>
        <begin position="46"/>
        <end position="95"/>
    </location>
</feature>
<dbReference type="AlphaFoldDB" id="A0AAE1NB73"/>
<dbReference type="GO" id="GO:0005789">
    <property type="term" value="C:endoplasmic reticulum membrane"/>
    <property type="evidence" value="ECO:0007669"/>
    <property type="project" value="UniProtKB-SubCell"/>
</dbReference>
<evidence type="ECO:0000259" key="12">
    <source>
        <dbReference type="PROSITE" id="PS50089"/>
    </source>
</evidence>
<dbReference type="PROSITE" id="PS00518">
    <property type="entry name" value="ZF_RING_1"/>
    <property type="match status" value="1"/>
</dbReference>
<keyword evidence="6 10" id="KW-0863">Zinc-finger</keyword>
<dbReference type="InterPro" id="IPR018957">
    <property type="entry name" value="Znf_C3HC4_RING-type"/>
</dbReference>
<name>A0AAE1NB73_9FABA</name>
<sequence length="241" mass="27281">MALDLHYEDSALQVDDSRDKSCSEKWNSTPEAIADCDRDSSGDFQCNICLDSLHDPVLTLCGHLYCWPCIYKWFHYSNASSRNTDQERTLCPVCKSEISQPSLVPVYGRIRTTTPSKDSPYNVGSAIPPRPRGPVLVHDLPRSYNSTVAAHDSRRSYDTTIASQPATQQFNVFNSTHGVFGQMIYERIFGNHLTNMYASNSYGLSGNNNPRVRRYLMPVDKSLSRICFFFFCCTVLCLLLF</sequence>
<keyword evidence="11" id="KW-0256">Endoplasmic reticulum</keyword>
<evidence type="ECO:0000256" key="6">
    <source>
        <dbReference type="ARBA" id="ARBA00022771"/>
    </source>
</evidence>
<comment type="caution">
    <text evidence="13">The sequence shown here is derived from an EMBL/GenBank/DDBJ whole genome shotgun (WGS) entry which is preliminary data.</text>
</comment>
<evidence type="ECO:0000256" key="2">
    <source>
        <dbReference type="ARBA" id="ARBA00004308"/>
    </source>
</evidence>
<dbReference type="SUPFAM" id="SSF57850">
    <property type="entry name" value="RING/U-box"/>
    <property type="match status" value="1"/>
</dbReference>
<evidence type="ECO:0000256" key="10">
    <source>
        <dbReference type="PROSITE-ProRule" id="PRU00175"/>
    </source>
</evidence>
<dbReference type="SMART" id="SM00184">
    <property type="entry name" value="RING"/>
    <property type="match status" value="1"/>
</dbReference>
<evidence type="ECO:0000256" key="4">
    <source>
        <dbReference type="ARBA" id="ARBA00022679"/>
    </source>
</evidence>
<dbReference type="Proteomes" id="UP001293593">
    <property type="component" value="Unassembled WGS sequence"/>
</dbReference>
<keyword evidence="9" id="KW-0472">Membrane</keyword>
<keyword evidence="14" id="KW-1185">Reference proteome</keyword>
<comment type="pathway">
    <text evidence="3 11">Protein modification; protein ubiquitination.</text>
</comment>
<dbReference type="Pfam" id="PF00097">
    <property type="entry name" value="zf-C3HC4"/>
    <property type="match status" value="1"/>
</dbReference>
<dbReference type="InterPro" id="IPR045103">
    <property type="entry name" value="RNF5/RNF185-like"/>
</dbReference>
<protein>
    <recommendedName>
        <fullName evidence="11">E3 ubiquitin-protein ligase RMA</fullName>
        <ecNumber evidence="11">2.3.2.27</ecNumber>
    </recommendedName>
    <alternativeName>
        <fullName evidence="11">Protein RING membrane-anchor</fullName>
    </alternativeName>
    <alternativeName>
        <fullName evidence="11">RING-type E3 ubiquitin transferase RMA</fullName>
    </alternativeName>
</protein>
<evidence type="ECO:0000256" key="3">
    <source>
        <dbReference type="ARBA" id="ARBA00004906"/>
    </source>
</evidence>
<organism evidence="13 14">
    <name type="scientific">Acacia crassicarpa</name>
    <name type="common">northern wattle</name>
    <dbReference type="NCBI Taxonomy" id="499986"/>
    <lineage>
        <taxon>Eukaryota</taxon>
        <taxon>Viridiplantae</taxon>
        <taxon>Streptophyta</taxon>
        <taxon>Embryophyta</taxon>
        <taxon>Tracheophyta</taxon>
        <taxon>Spermatophyta</taxon>
        <taxon>Magnoliopsida</taxon>
        <taxon>eudicotyledons</taxon>
        <taxon>Gunneridae</taxon>
        <taxon>Pentapetalae</taxon>
        <taxon>rosids</taxon>
        <taxon>fabids</taxon>
        <taxon>Fabales</taxon>
        <taxon>Fabaceae</taxon>
        <taxon>Caesalpinioideae</taxon>
        <taxon>mimosoid clade</taxon>
        <taxon>Acacieae</taxon>
        <taxon>Acacia</taxon>
    </lineage>
</organism>